<dbReference type="EMBL" id="QOIP01000012">
    <property type="protein sequence ID" value="RLU16070.1"/>
    <property type="molecule type" value="Genomic_DNA"/>
</dbReference>
<gene>
    <name evidence="1" type="ORF">DMN91_011828</name>
</gene>
<evidence type="ECO:0000313" key="1">
    <source>
        <dbReference type="EMBL" id="RLU16070.1"/>
    </source>
</evidence>
<protein>
    <submittedName>
        <fullName evidence="1">Uncharacterized protein</fullName>
    </submittedName>
</protein>
<organism evidence="1">
    <name type="scientific">Ooceraea biroi</name>
    <name type="common">Clonal raider ant</name>
    <name type="synonym">Cerapachys biroi</name>
    <dbReference type="NCBI Taxonomy" id="2015173"/>
    <lineage>
        <taxon>Eukaryota</taxon>
        <taxon>Metazoa</taxon>
        <taxon>Ecdysozoa</taxon>
        <taxon>Arthropoda</taxon>
        <taxon>Hexapoda</taxon>
        <taxon>Insecta</taxon>
        <taxon>Pterygota</taxon>
        <taxon>Neoptera</taxon>
        <taxon>Endopterygota</taxon>
        <taxon>Hymenoptera</taxon>
        <taxon>Apocrita</taxon>
        <taxon>Aculeata</taxon>
        <taxon>Formicoidea</taxon>
        <taxon>Formicidae</taxon>
        <taxon>Dorylinae</taxon>
        <taxon>Ooceraea</taxon>
    </lineage>
</organism>
<proteinExistence type="predicted"/>
<sequence length="116" mass="13154">MICLAVDVLSACNIQRFPFFPNFSICQALVSFYIICHPHLSVALSARCDFHDGRRGEKARCDLLLSGSTTDPLISHIVHRKENRRRLYDCRHARIHLSHRPGFAPADPVSESPLED</sequence>
<name>A0A3L8D6M1_OOCBI</name>
<comment type="caution">
    <text evidence="1">The sequence shown here is derived from an EMBL/GenBank/DDBJ whole genome shotgun (WGS) entry which is preliminary data.</text>
</comment>
<reference evidence="1" key="2">
    <citation type="submission" date="2018-07" db="EMBL/GenBank/DDBJ databases">
        <authorList>
            <person name="Mckenzie S.K."/>
            <person name="Kronauer D.J.C."/>
        </authorList>
    </citation>
    <scope>NUCLEOTIDE SEQUENCE</scope>
    <source>
        <strain evidence="1">Clonal line C1</strain>
    </source>
</reference>
<dbReference type="Proteomes" id="UP000279307">
    <property type="component" value="Chromosome 12"/>
</dbReference>
<dbReference type="AlphaFoldDB" id="A0A3L8D6M1"/>
<reference evidence="1" key="1">
    <citation type="journal article" date="2018" name="Genome Res.">
        <title>The genomic architecture and molecular evolution of ant odorant receptors.</title>
        <authorList>
            <person name="McKenzie S.K."/>
            <person name="Kronauer D.J.C."/>
        </authorList>
    </citation>
    <scope>NUCLEOTIDE SEQUENCE [LARGE SCALE GENOMIC DNA]</scope>
    <source>
        <strain evidence="1">Clonal line C1</strain>
    </source>
</reference>
<accession>A0A3L8D6M1</accession>